<keyword evidence="2" id="KW-1133">Transmembrane helix</keyword>
<sequence length="1265" mass="141226">MTEHDASPRQNLLPRPHDHRNNSQDRHVAPGSPETGESSTSGSLMNATWTTDATLAQRLSRDESPANGHANEVLRSDVTREHRRRSHKPRHSGAFLLSDPFEEAIVDEARGRKYRPKRTTDKGKGAFTRHNNEQTYNRRQSGLGIAFSPSPARMSNRSSERPPGTPPRASGDNTRQDHLQVSPRFSSPRSSTSSMDMDSTQIVSMALNLSESRRLAQRRHVSQPVPPRLVPLSTDDAVAGSLRYQLQQQRRVSRTVSPKPERGVMQRLGSSGRIASPLQPPFDPMNADSGFKYRFSNSTLARAQKAKDYMELLTQYRRVLELLPPLQPNMMSKASTLIDQMPSAGSMPMSLNSIDTTGQIGRPYDPLQYIRNRKVRARERMTIDGESQGFGDVNRVTDWVDEVAKWVATRQMRTPGGSALPPFTGADVYSVDTSTPSHLLRPSISITKPKRPRNDWILDPADLLADVYWLEQDDHKKLVEDSNWRRVFPQDSELYRPLSRATNDASPGLAPLSAGQLLASGSEDAPHKLTKQETDHVSASTRERARQKLQELRGFHRHTASVQDPGHGLLRRRDSSSSSSSSSDSGSQKKRKRKGTFGGTDKDILEKQMAEMIAREARDNDTKSSQEPDSKQLKARPSNIMITSDHRGTSESSGGSRQHSQHSQRESRIDVSDVDIKDQVNRGRTGSPKRPGRESLEVPRFGPRMSIESISPPNSPGFRASLSDQYFASSGADGSPSPSRPGSPSRNPFSKVKQIFRDRSRERALERQREAVSSEKEDYAGATIRAAKRMSSNPEFPQDQERSRSRPGSIGPEPTLTLRLTGDSQKSHRKSNSMRVGDSSSGLRGFFKGQRMDSVFKSSVSKVSELIWKKESEAEETDPSNSSSDDSDTESRGRPKETKALASTPSVGGRPGHVKQGSKHFLDVMPPFVSASDSKDDTGRHDSLGVPLATTTSRRPTRFEMLKPPRINISAADSSTNTQAGQIRDISDAESHVESDDERQAIANRRPSIAHSVGPPNARLSPEWSREGRHFATSGKSLAPERALLSKREIARLRALMLSSGVMAMEISRRAHQAQVIGPTIPNDKNDVLSALGKSIPWPEVTQLAPEEQRRELLCQPISQADLFLVTARVLGTSIQSSRQRWESAAEHYKHKTRADVDTQIERLRTRVQLDLSAMTRAAGEEADEFSGDLVDGQRRKVKSVVDVIDKLSRRRRRRFRWVRRAGWLALEWLLVGFMWYVWFVVMIARVFLGIGKGFVRSVKWLLWL</sequence>
<feature type="compositionally biased region" description="Basic and acidic residues" evidence="1">
    <location>
        <begin position="889"/>
        <end position="899"/>
    </location>
</feature>
<feature type="compositionally biased region" description="Basic and acidic residues" evidence="1">
    <location>
        <begin position="933"/>
        <end position="943"/>
    </location>
</feature>
<keyword evidence="2" id="KW-0812">Transmembrane</keyword>
<keyword evidence="4" id="KW-1185">Reference proteome</keyword>
<feature type="compositionally biased region" description="Low complexity" evidence="1">
    <location>
        <begin position="30"/>
        <end position="43"/>
    </location>
</feature>
<feature type="region of interest" description="Disordered" evidence="1">
    <location>
        <begin position="252"/>
        <end position="281"/>
    </location>
</feature>
<name>A0A423WW44_9PEZI</name>
<feature type="region of interest" description="Disordered" evidence="1">
    <location>
        <begin position="108"/>
        <end position="198"/>
    </location>
</feature>
<evidence type="ECO:0000256" key="1">
    <source>
        <dbReference type="SAM" id="MobiDB-lite"/>
    </source>
</evidence>
<comment type="caution">
    <text evidence="3">The sequence shown here is derived from an EMBL/GenBank/DDBJ whole genome shotgun (WGS) entry which is preliminary data.</text>
</comment>
<feature type="region of interest" description="Disordered" evidence="1">
    <location>
        <begin position="1"/>
        <end position="95"/>
    </location>
</feature>
<keyword evidence="2" id="KW-0472">Membrane</keyword>
<dbReference type="OrthoDB" id="5402622at2759"/>
<feature type="compositionally biased region" description="Basic and acidic residues" evidence="1">
    <location>
        <begin position="663"/>
        <end position="681"/>
    </location>
</feature>
<dbReference type="InterPro" id="IPR038769">
    <property type="entry name" value="MTC4"/>
</dbReference>
<feature type="region of interest" description="Disordered" evidence="1">
    <location>
        <begin position="1004"/>
        <end position="1023"/>
    </location>
</feature>
<accession>A0A423WW44</accession>
<dbReference type="AlphaFoldDB" id="A0A423WW44"/>
<feature type="region of interest" description="Disordered" evidence="1">
    <location>
        <begin position="523"/>
        <end position="846"/>
    </location>
</feature>
<feature type="compositionally biased region" description="Low complexity" evidence="1">
    <location>
        <begin position="576"/>
        <end position="586"/>
    </location>
</feature>
<feature type="transmembrane region" description="Helical" evidence="2">
    <location>
        <begin position="1222"/>
        <end position="1249"/>
    </location>
</feature>
<feature type="compositionally biased region" description="Basic and acidic residues" evidence="1">
    <location>
        <begin position="755"/>
        <end position="779"/>
    </location>
</feature>
<dbReference type="PANTHER" id="PTHR38426:SF1">
    <property type="entry name" value="MAINTENANCE OF TELOMERE CAPPING PROTEIN 4"/>
    <property type="match status" value="1"/>
</dbReference>
<organism evidence="3 4">
    <name type="scientific">Cytospora schulzeri</name>
    <dbReference type="NCBI Taxonomy" id="448051"/>
    <lineage>
        <taxon>Eukaryota</taxon>
        <taxon>Fungi</taxon>
        <taxon>Dikarya</taxon>
        <taxon>Ascomycota</taxon>
        <taxon>Pezizomycotina</taxon>
        <taxon>Sordariomycetes</taxon>
        <taxon>Sordariomycetidae</taxon>
        <taxon>Diaporthales</taxon>
        <taxon>Cytosporaceae</taxon>
        <taxon>Cytospora</taxon>
    </lineage>
</organism>
<proteinExistence type="predicted"/>
<feature type="compositionally biased region" description="Polar residues" evidence="1">
    <location>
        <begin position="44"/>
        <end position="54"/>
    </location>
</feature>
<dbReference type="STRING" id="356882.A0A423WW44"/>
<evidence type="ECO:0000256" key="2">
    <source>
        <dbReference type="SAM" id="Phobius"/>
    </source>
</evidence>
<feature type="region of interest" description="Disordered" evidence="1">
    <location>
        <begin position="871"/>
        <end position="982"/>
    </location>
</feature>
<dbReference type="PANTHER" id="PTHR38426">
    <property type="entry name" value="MAINTENANCE OF TELOMERE CAPPING PROTEIN 4"/>
    <property type="match status" value="1"/>
</dbReference>
<dbReference type="EMBL" id="LKEA01000007">
    <property type="protein sequence ID" value="ROW07706.1"/>
    <property type="molecule type" value="Genomic_DNA"/>
</dbReference>
<feature type="compositionally biased region" description="Basic and acidic residues" evidence="1">
    <location>
        <begin position="524"/>
        <end position="554"/>
    </location>
</feature>
<dbReference type="Proteomes" id="UP000283895">
    <property type="component" value="Unassembled WGS sequence"/>
</dbReference>
<feature type="compositionally biased region" description="Polar residues" evidence="1">
    <location>
        <begin position="971"/>
        <end position="981"/>
    </location>
</feature>
<feature type="compositionally biased region" description="Basic and acidic residues" evidence="1">
    <location>
        <begin position="600"/>
        <end position="632"/>
    </location>
</feature>
<feature type="compositionally biased region" description="Basic and acidic residues" evidence="1">
    <location>
        <begin position="15"/>
        <end position="28"/>
    </location>
</feature>
<evidence type="ECO:0000313" key="4">
    <source>
        <dbReference type="Proteomes" id="UP000283895"/>
    </source>
</evidence>
<protein>
    <submittedName>
        <fullName evidence="3">Uncharacterized protein</fullName>
    </submittedName>
</protein>
<feature type="compositionally biased region" description="Low complexity" evidence="1">
    <location>
        <begin position="727"/>
        <end position="750"/>
    </location>
</feature>
<feature type="compositionally biased region" description="Basic residues" evidence="1">
    <location>
        <begin position="81"/>
        <end position="91"/>
    </location>
</feature>
<reference evidence="3 4" key="1">
    <citation type="submission" date="2015-09" db="EMBL/GenBank/DDBJ databases">
        <title>Host preference determinants of Valsa canker pathogens revealed by comparative genomics.</title>
        <authorList>
            <person name="Yin Z."/>
            <person name="Huang L."/>
        </authorList>
    </citation>
    <scope>NUCLEOTIDE SEQUENCE [LARGE SCALE GENOMIC DNA]</scope>
    <source>
        <strain evidence="3 4">03-1</strain>
    </source>
</reference>
<gene>
    <name evidence="3" type="ORF">VMCG_03676</name>
</gene>
<evidence type="ECO:0000313" key="3">
    <source>
        <dbReference type="EMBL" id="ROW07706.1"/>
    </source>
</evidence>
<feature type="compositionally biased region" description="Low complexity" evidence="1">
    <location>
        <begin position="182"/>
        <end position="198"/>
    </location>
</feature>